<dbReference type="RefSeq" id="WP_343989348.1">
    <property type="nucleotide sequence ID" value="NZ_BAAANB010000003.1"/>
</dbReference>
<name>A0ABN2TZ37_9MICO</name>
<accession>A0ABN2TZ37</accession>
<evidence type="ECO:0000313" key="3">
    <source>
        <dbReference type="EMBL" id="GAA2025347.1"/>
    </source>
</evidence>
<dbReference type="Gene3D" id="2.60.40.1260">
    <property type="entry name" value="Lamin Tail domain"/>
    <property type="match status" value="1"/>
</dbReference>
<comment type="caution">
    <text evidence="3">The sequence shown here is derived from an EMBL/GenBank/DDBJ whole genome shotgun (WGS) entry which is preliminary data.</text>
</comment>
<protein>
    <submittedName>
        <fullName evidence="3">Lamin tail domain-containing protein</fullName>
    </submittedName>
</protein>
<dbReference type="Pfam" id="PF00932">
    <property type="entry name" value="LTD"/>
    <property type="match status" value="1"/>
</dbReference>
<evidence type="ECO:0000256" key="1">
    <source>
        <dbReference type="SAM" id="SignalP"/>
    </source>
</evidence>
<gene>
    <name evidence="3" type="ORF">GCM10009740_13750</name>
</gene>
<dbReference type="InterPro" id="IPR001322">
    <property type="entry name" value="Lamin_tail_dom"/>
</dbReference>
<dbReference type="InterPro" id="IPR036415">
    <property type="entry name" value="Lamin_tail_dom_sf"/>
</dbReference>
<dbReference type="PROSITE" id="PS51841">
    <property type="entry name" value="LTD"/>
    <property type="match status" value="1"/>
</dbReference>
<feature type="chain" id="PRO_5045903352" evidence="1">
    <location>
        <begin position="32"/>
        <end position="157"/>
    </location>
</feature>
<dbReference type="EMBL" id="BAAANB010000003">
    <property type="protein sequence ID" value="GAA2025347.1"/>
    <property type="molecule type" value="Genomic_DNA"/>
</dbReference>
<organism evidence="3 4">
    <name type="scientific">Terrabacter terrae</name>
    <dbReference type="NCBI Taxonomy" id="318434"/>
    <lineage>
        <taxon>Bacteria</taxon>
        <taxon>Bacillati</taxon>
        <taxon>Actinomycetota</taxon>
        <taxon>Actinomycetes</taxon>
        <taxon>Micrococcales</taxon>
        <taxon>Intrasporangiaceae</taxon>
        <taxon>Terrabacter</taxon>
    </lineage>
</organism>
<reference evidence="3 4" key="1">
    <citation type="journal article" date="2019" name="Int. J. Syst. Evol. Microbiol.">
        <title>The Global Catalogue of Microorganisms (GCM) 10K type strain sequencing project: providing services to taxonomists for standard genome sequencing and annotation.</title>
        <authorList>
            <consortium name="The Broad Institute Genomics Platform"/>
            <consortium name="The Broad Institute Genome Sequencing Center for Infectious Disease"/>
            <person name="Wu L."/>
            <person name="Ma J."/>
        </authorList>
    </citation>
    <scope>NUCLEOTIDE SEQUENCE [LARGE SCALE GENOMIC DNA]</scope>
    <source>
        <strain evidence="3 4">JCM 14283</strain>
    </source>
</reference>
<sequence>MRTFVTKASVTKALVATAALGLAVVAPVATAGSASALPAIMIYKVQYDSPGADRGGNTSLNAEYVVIKNTTRSNRVLTGWTLRDRTGYTFRFPSFTLKAGATVTVHTGRGTASATNRYYNRSWYVWNNTGDTAYLRSASGATVDTCSWKGGGTATSC</sequence>
<evidence type="ECO:0000313" key="4">
    <source>
        <dbReference type="Proteomes" id="UP001501285"/>
    </source>
</evidence>
<proteinExistence type="predicted"/>
<dbReference type="Proteomes" id="UP001501285">
    <property type="component" value="Unassembled WGS sequence"/>
</dbReference>
<keyword evidence="4" id="KW-1185">Reference proteome</keyword>
<feature type="signal peptide" evidence="1">
    <location>
        <begin position="1"/>
        <end position="31"/>
    </location>
</feature>
<keyword evidence="1" id="KW-0732">Signal</keyword>
<feature type="domain" description="LTD" evidence="2">
    <location>
        <begin position="28"/>
        <end position="150"/>
    </location>
</feature>
<dbReference type="SUPFAM" id="SSF74853">
    <property type="entry name" value="Lamin A/C globular tail domain"/>
    <property type="match status" value="1"/>
</dbReference>
<evidence type="ECO:0000259" key="2">
    <source>
        <dbReference type="PROSITE" id="PS51841"/>
    </source>
</evidence>